<evidence type="ECO:0000313" key="3">
    <source>
        <dbReference type="Proteomes" id="UP000824001"/>
    </source>
</evidence>
<feature type="transmembrane region" description="Helical" evidence="1">
    <location>
        <begin position="39"/>
        <end position="59"/>
    </location>
</feature>
<evidence type="ECO:0008006" key="4">
    <source>
        <dbReference type="Google" id="ProtNLM"/>
    </source>
</evidence>
<dbReference type="AlphaFoldDB" id="A0A9D1JV29"/>
<accession>A0A9D1JV29</accession>
<comment type="caution">
    <text evidence="2">The sequence shown here is derived from an EMBL/GenBank/DDBJ whole genome shotgun (WGS) entry which is preliminary data.</text>
</comment>
<evidence type="ECO:0000313" key="2">
    <source>
        <dbReference type="EMBL" id="HIS66383.1"/>
    </source>
</evidence>
<keyword evidence="1" id="KW-1133">Transmembrane helix</keyword>
<sequence>MLQVEHLTKRYGAVTAVDDLSFEIAGAGSAGGEGFGGALAQYGLSLGVFADALIFALLYRRRPRRR</sequence>
<proteinExistence type="predicted"/>
<dbReference type="EMBL" id="DVJK01000065">
    <property type="protein sequence ID" value="HIS66383.1"/>
    <property type="molecule type" value="Genomic_DNA"/>
</dbReference>
<dbReference type="Proteomes" id="UP000824001">
    <property type="component" value="Unassembled WGS sequence"/>
</dbReference>
<name>A0A9D1JV29_9FIRM</name>
<protein>
    <recommendedName>
        <fullName evidence="4">ABC transporter ATP-binding protein</fullName>
    </recommendedName>
</protein>
<reference evidence="2" key="1">
    <citation type="submission" date="2020-10" db="EMBL/GenBank/DDBJ databases">
        <authorList>
            <person name="Gilroy R."/>
        </authorList>
    </citation>
    <scope>NUCLEOTIDE SEQUENCE</scope>
    <source>
        <strain evidence="2">ChiHjej10B9-9673</strain>
    </source>
</reference>
<keyword evidence="1" id="KW-0472">Membrane</keyword>
<reference evidence="2" key="2">
    <citation type="journal article" date="2021" name="PeerJ">
        <title>Extensive microbial diversity within the chicken gut microbiome revealed by metagenomics and culture.</title>
        <authorList>
            <person name="Gilroy R."/>
            <person name="Ravi A."/>
            <person name="Getino M."/>
            <person name="Pursley I."/>
            <person name="Horton D.L."/>
            <person name="Alikhan N.F."/>
            <person name="Baker D."/>
            <person name="Gharbi K."/>
            <person name="Hall N."/>
            <person name="Watson M."/>
            <person name="Adriaenssens E.M."/>
            <person name="Foster-Nyarko E."/>
            <person name="Jarju S."/>
            <person name="Secka A."/>
            <person name="Antonio M."/>
            <person name="Oren A."/>
            <person name="Chaudhuri R.R."/>
            <person name="La Ragione R."/>
            <person name="Hildebrand F."/>
            <person name="Pallen M.J."/>
        </authorList>
    </citation>
    <scope>NUCLEOTIDE SEQUENCE</scope>
    <source>
        <strain evidence="2">ChiHjej10B9-9673</strain>
    </source>
</reference>
<keyword evidence="1" id="KW-0812">Transmembrane</keyword>
<evidence type="ECO:0000256" key="1">
    <source>
        <dbReference type="SAM" id="Phobius"/>
    </source>
</evidence>
<organism evidence="2 3">
    <name type="scientific">Candidatus Scatomorpha merdipullorum</name>
    <dbReference type="NCBI Taxonomy" id="2840927"/>
    <lineage>
        <taxon>Bacteria</taxon>
        <taxon>Bacillati</taxon>
        <taxon>Bacillota</taxon>
        <taxon>Clostridia</taxon>
        <taxon>Eubacteriales</taxon>
        <taxon>Candidatus Scatomorpha</taxon>
    </lineage>
</organism>
<gene>
    <name evidence="2" type="ORF">IAC18_02350</name>
</gene>